<evidence type="ECO:0000313" key="1">
    <source>
        <dbReference type="EMBL" id="KAF9453363.1"/>
    </source>
</evidence>
<gene>
    <name evidence="1" type="ORF">P691DRAFT_658818</name>
</gene>
<accession>A0A9P5XL19</accession>
<reference evidence="1" key="1">
    <citation type="submission" date="2020-11" db="EMBL/GenBank/DDBJ databases">
        <authorList>
            <consortium name="DOE Joint Genome Institute"/>
            <person name="Ahrendt S."/>
            <person name="Riley R."/>
            <person name="Andreopoulos W."/>
            <person name="Labutti K."/>
            <person name="Pangilinan J."/>
            <person name="Ruiz-Duenas F.J."/>
            <person name="Barrasa J.M."/>
            <person name="Sanchez-Garcia M."/>
            <person name="Camarero S."/>
            <person name="Miyauchi S."/>
            <person name="Serrano A."/>
            <person name="Linde D."/>
            <person name="Babiker R."/>
            <person name="Drula E."/>
            <person name="Ayuso-Fernandez I."/>
            <person name="Pacheco R."/>
            <person name="Padilla G."/>
            <person name="Ferreira P."/>
            <person name="Barriuso J."/>
            <person name="Kellner H."/>
            <person name="Castanera R."/>
            <person name="Alfaro M."/>
            <person name="Ramirez L."/>
            <person name="Pisabarro A.G."/>
            <person name="Kuo A."/>
            <person name="Tritt A."/>
            <person name="Lipzen A."/>
            <person name="He G."/>
            <person name="Yan M."/>
            <person name="Ng V."/>
            <person name="Cullen D."/>
            <person name="Martin F."/>
            <person name="Rosso M.-N."/>
            <person name="Henrissat B."/>
            <person name="Hibbett D."/>
            <person name="Martinez A.T."/>
            <person name="Grigoriev I.V."/>
        </authorList>
    </citation>
    <scope>NUCLEOTIDE SEQUENCE</scope>
    <source>
        <strain evidence="1">MF-IS2</strain>
    </source>
</reference>
<dbReference type="Proteomes" id="UP000807342">
    <property type="component" value="Unassembled WGS sequence"/>
</dbReference>
<name>A0A9P5XL19_9AGAR</name>
<evidence type="ECO:0000313" key="2">
    <source>
        <dbReference type="Proteomes" id="UP000807342"/>
    </source>
</evidence>
<protein>
    <submittedName>
        <fullName evidence="1">Uncharacterized protein</fullName>
    </submittedName>
</protein>
<keyword evidence="2" id="KW-1185">Reference proteome</keyword>
<proteinExistence type="predicted"/>
<feature type="non-terminal residue" evidence="1">
    <location>
        <position position="1"/>
    </location>
</feature>
<sequence length="74" mass="8303">LHTLSTRLADSPTIINAPPSAAARITSHPWSSYFESRWNQEVAYLVAGVRSWDTKATEWGRKILYGERTPGDKS</sequence>
<dbReference type="AlphaFoldDB" id="A0A9P5XL19"/>
<organism evidence="1 2">
    <name type="scientific">Macrolepiota fuliginosa MF-IS2</name>
    <dbReference type="NCBI Taxonomy" id="1400762"/>
    <lineage>
        <taxon>Eukaryota</taxon>
        <taxon>Fungi</taxon>
        <taxon>Dikarya</taxon>
        <taxon>Basidiomycota</taxon>
        <taxon>Agaricomycotina</taxon>
        <taxon>Agaricomycetes</taxon>
        <taxon>Agaricomycetidae</taxon>
        <taxon>Agaricales</taxon>
        <taxon>Agaricineae</taxon>
        <taxon>Agaricaceae</taxon>
        <taxon>Macrolepiota</taxon>
    </lineage>
</organism>
<dbReference type="OrthoDB" id="3351225at2759"/>
<dbReference type="EMBL" id="MU151062">
    <property type="protein sequence ID" value="KAF9453363.1"/>
    <property type="molecule type" value="Genomic_DNA"/>
</dbReference>
<comment type="caution">
    <text evidence="1">The sequence shown here is derived from an EMBL/GenBank/DDBJ whole genome shotgun (WGS) entry which is preliminary data.</text>
</comment>